<dbReference type="AlphaFoldDB" id="A0A484L6U2"/>
<name>A0A484L6U2_9ASTE</name>
<feature type="region of interest" description="Disordered" evidence="1">
    <location>
        <begin position="54"/>
        <end position="94"/>
    </location>
</feature>
<gene>
    <name evidence="2" type="ORF">CCAM_LOCUS13835</name>
</gene>
<sequence>MHGTQAKCTSMSSMWDPHDDEIRKLREELDEMISSQASELLTIKEEMTRLYGGVIPPRNGDVKQNVSPLGPSQEAAPSQASGCCETKTPTKLQS</sequence>
<evidence type="ECO:0000313" key="3">
    <source>
        <dbReference type="Proteomes" id="UP000595140"/>
    </source>
</evidence>
<evidence type="ECO:0000256" key="1">
    <source>
        <dbReference type="SAM" id="MobiDB-lite"/>
    </source>
</evidence>
<accession>A0A484L6U2</accession>
<organism evidence="2 3">
    <name type="scientific">Cuscuta campestris</name>
    <dbReference type="NCBI Taxonomy" id="132261"/>
    <lineage>
        <taxon>Eukaryota</taxon>
        <taxon>Viridiplantae</taxon>
        <taxon>Streptophyta</taxon>
        <taxon>Embryophyta</taxon>
        <taxon>Tracheophyta</taxon>
        <taxon>Spermatophyta</taxon>
        <taxon>Magnoliopsida</taxon>
        <taxon>eudicotyledons</taxon>
        <taxon>Gunneridae</taxon>
        <taxon>Pentapetalae</taxon>
        <taxon>asterids</taxon>
        <taxon>lamiids</taxon>
        <taxon>Solanales</taxon>
        <taxon>Convolvulaceae</taxon>
        <taxon>Cuscuteae</taxon>
        <taxon>Cuscuta</taxon>
        <taxon>Cuscuta subgen. Grammica</taxon>
        <taxon>Cuscuta sect. Cleistogrammica</taxon>
    </lineage>
</organism>
<dbReference type="Proteomes" id="UP000595140">
    <property type="component" value="Unassembled WGS sequence"/>
</dbReference>
<reference evidence="2 3" key="1">
    <citation type="submission" date="2018-04" db="EMBL/GenBank/DDBJ databases">
        <authorList>
            <person name="Vogel A."/>
        </authorList>
    </citation>
    <scope>NUCLEOTIDE SEQUENCE [LARGE SCALE GENOMIC DNA]</scope>
</reference>
<evidence type="ECO:0000313" key="2">
    <source>
        <dbReference type="EMBL" id="VFQ72059.1"/>
    </source>
</evidence>
<protein>
    <submittedName>
        <fullName evidence="2">Uncharacterized protein</fullName>
    </submittedName>
</protein>
<dbReference type="EMBL" id="OOIL02001115">
    <property type="protein sequence ID" value="VFQ72059.1"/>
    <property type="molecule type" value="Genomic_DNA"/>
</dbReference>
<proteinExistence type="predicted"/>
<feature type="compositionally biased region" description="Polar residues" evidence="1">
    <location>
        <begin position="75"/>
        <end position="94"/>
    </location>
</feature>
<keyword evidence="3" id="KW-1185">Reference proteome</keyword>